<protein>
    <submittedName>
        <fullName evidence="2 4">Uncharacterized protein</fullName>
    </submittedName>
</protein>
<feature type="compositionally biased region" description="Basic and acidic residues" evidence="1">
    <location>
        <begin position="202"/>
        <end position="213"/>
    </location>
</feature>
<gene>
    <name evidence="2" type="ORF">HPLM_LOCUS1852</name>
</gene>
<evidence type="ECO:0000313" key="2">
    <source>
        <dbReference type="EMBL" id="VDO11672.1"/>
    </source>
</evidence>
<evidence type="ECO:0000256" key="1">
    <source>
        <dbReference type="SAM" id="MobiDB-lite"/>
    </source>
</evidence>
<feature type="region of interest" description="Disordered" evidence="1">
    <location>
        <begin position="202"/>
        <end position="223"/>
    </location>
</feature>
<organism evidence="4">
    <name type="scientific">Haemonchus placei</name>
    <name type="common">Barber's pole worm</name>
    <dbReference type="NCBI Taxonomy" id="6290"/>
    <lineage>
        <taxon>Eukaryota</taxon>
        <taxon>Metazoa</taxon>
        <taxon>Ecdysozoa</taxon>
        <taxon>Nematoda</taxon>
        <taxon>Chromadorea</taxon>
        <taxon>Rhabditida</taxon>
        <taxon>Rhabditina</taxon>
        <taxon>Rhabditomorpha</taxon>
        <taxon>Strongyloidea</taxon>
        <taxon>Trichostrongylidae</taxon>
        <taxon>Haemonchus</taxon>
    </lineage>
</organism>
<keyword evidence="3" id="KW-1185">Reference proteome</keyword>
<dbReference type="OrthoDB" id="10524954at2759"/>
<proteinExistence type="predicted"/>
<dbReference type="AlphaFoldDB" id="A0A0N4VX34"/>
<evidence type="ECO:0000313" key="4">
    <source>
        <dbReference type="WBParaSite" id="HPLM_0000185401-mRNA-1"/>
    </source>
</evidence>
<dbReference type="EMBL" id="UZAF01002891">
    <property type="protein sequence ID" value="VDO11672.1"/>
    <property type="molecule type" value="Genomic_DNA"/>
</dbReference>
<dbReference type="Proteomes" id="UP000268014">
    <property type="component" value="Unassembled WGS sequence"/>
</dbReference>
<feature type="compositionally biased region" description="Polar residues" evidence="1">
    <location>
        <begin position="214"/>
        <end position="223"/>
    </location>
</feature>
<evidence type="ECO:0000313" key="3">
    <source>
        <dbReference type="Proteomes" id="UP000268014"/>
    </source>
</evidence>
<dbReference type="WBParaSite" id="HPLM_0000185401-mRNA-1">
    <property type="protein sequence ID" value="HPLM_0000185401-mRNA-1"/>
    <property type="gene ID" value="HPLM_0000185401"/>
</dbReference>
<name>A0A0N4VX34_HAEPC</name>
<accession>A0A0N4VX34</accession>
<reference evidence="2 3" key="2">
    <citation type="submission" date="2018-11" db="EMBL/GenBank/DDBJ databases">
        <authorList>
            <consortium name="Pathogen Informatics"/>
        </authorList>
    </citation>
    <scope>NUCLEOTIDE SEQUENCE [LARGE SCALE GENOMIC DNA]</scope>
    <source>
        <strain evidence="2 3">MHpl1</strain>
    </source>
</reference>
<reference evidence="4" key="1">
    <citation type="submission" date="2017-02" db="UniProtKB">
        <authorList>
            <consortium name="WormBaseParasite"/>
        </authorList>
    </citation>
    <scope>IDENTIFICATION</scope>
</reference>
<sequence>MYGPGIKFLIDLSARLSNFRFLKRKSLALGALARRGSTMEGTITNLLPNFQQHRKSIAVGSLGRRGSAMEGAGEILPMKRGSVVVAPHSHRRQSGVAVAAGSSVRRLSVQPNDDAVHLFIRDKREDMFLFTITTLQFCGITDDLYLIISELNCIKSAFDAEDALQMWAGREVVGPHSFQCSLLTGSPNMNLQVGSEVEKKWKNNESCPGKEKGSSLSWHSSKR</sequence>